<sequence length="452" mass="52470">MAKWGFALTKEEVKLTVRTYVTENNIPYNFRNNIPEQILSLNEHIIFETISPSRSCPSTNTTLTPSLWIKAIDQPSVDMLLGQPQTRQRDLIGLNLVDSSFLSTPPKFQAARPTTNEATRVLTLNPMAQTNFSKIDEYGFQRSKNFNYEIYGDFMSQYYRVLAKRTKRWEELKDSEKHKKNNTLKRFVRKGIPISHRTSAWMIVSGAQLLREESMFTYNDFKQQINNQTIIDMIQIDLPRTVPDNIYFSNESLLPSQLFNILAAFAHQNNEVSYCQGLNYIAGLLLLATKDEEATFWLLKVLVEKILPQYYIKTMSGLLTDLEVLDELIKIQDPVVYKHIQDIGMPWAVTTTKWFVCIYAEVLPTETVLRIWDCLFYEGSKILFRVAITLIKLHREQILEARDLSELVVSFKMMAESPNVINCHKFITDIFKIPGSFSRKTLNKLRLKHQPQ</sequence>
<comment type="function">
    <text evidence="2">May act as a GTPase-activating protein for Rab family protein(s).</text>
</comment>
<dbReference type="FunFam" id="1.10.472.80:FF:000029">
    <property type="entry name" value="Growth hormone-regulated TBC protein 1"/>
    <property type="match status" value="1"/>
</dbReference>
<dbReference type="InterPro" id="IPR050302">
    <property type="entry name" value="Rab_GAP_TBC_domain"/>
</dbReference>
<organism evidence="5 6">
    <name type="scientific">Popillia japonica</name>
    <name type="common">Japanese beetle</name>
    <dbReference type="NCBI Taxonomy" id="7064"/>
    <lineage>
        <taxon>Eukaryota</taxon>
        <taxon>Metazoa</taxon>
        <taxon>Ecdysozoa</taxon>
        <taxon>Arthropoda</taxon>
        <taxon>Hexapoda</taxon>
        <taxon>Insecta</taxon>
        <taxon>Pterygota</taxon>
        <taxon>Neoptera</taxon>
        <taxon>Endopterygota</taxon>
        <taxon>Coleoptera</taxon>
        <taxon>Polyphaga</taxon>
        <taxon>Scarabaeiformia</taxon>
        <taxon>Scarabaeidae</taxon>
        <taxon>Rutelinae</taxon>
        <taxon>Popillia</taxon>
    </lineage>
</organism>
<dbReference type="FunFam" id="1.10.8.270:FF:000016">
    <property type="entry name" value="TBC1 domain family member 2A"/>
    <property type="match status" value="1"/>
</dbReference>
<accession>A0AAW1KQ59</accession>
<dbReference type="GO" id="GO:0005096">
    <property type="term" value="F:GTPase activator activity"/>
    <property type="evidence" value="ECO:0007669"/>
    <property type="project" value="UniProtKB-KW"/>
</dbReference>
<reference evidence="5 6" key="1">
    <citation type="journal article" date="2024" name="BMC Genomics">
        <title>De novo assembly and annotation of Popillia japonica's genome with initial clues to its potential as an invasive pest.</title>
        <authorList>
            <person name="Cucini C."/>
            <person name="Boschi S."/>
            <person name="Funari R."/>
            <person name="Cardaioli E."/>
            <person name="Iannotti N."/>
            <person name="Marturano G."/>
            <person name="Paoli F."/>
            <person name="Bruttini M."/>
            <person name="Carapelli A."/>
            <person name="Frati F."/>
            <person name="Nardi F."/>
        </authorList>
    </citation>
    <scope>NUCLEOTIDE SEQUENCE [LARGE SCALE GENOMIC DNA]</scope>
    <source>
        <strain evidence="5">DMR45628</strain>
    </source>
</reference>
<evidence type="ECO:0000313" key="6">
    <source>
        <dbReference type="Proteomes" id="UP001458880"/>
    </source>
</evidence>
<evidence type="ECO:0000256" key="3">
    <source>
        <dbReference type="ARBA" id="ARBA00070878"/>
    </source>
</evidence>
<protein>
    <recommendedName>
        <fullName evidence="3">Growth hormone-regulated TBC protein 1</fullName>
    </recommendedName>
</protein>
<dbReference type="GO" id="GO:0031267">
    <property type="term" value="F:small GTPase binding"/>
    <property type="evidence" value="ECO:0007669"/>
    <property type="project" value="TreeGrafter"/>
</dbReference>
<dbReference type="SMART" id="SM00164">
    <property type="entry name" value="TBC"/>
    <property type="match status" value="1"/>
</dbReference>
<keyword evidence="6" id="KW-1185">Reference proteome</keyword>
<gene>
    <name evidence="5" type="ORF">QE152_g19775</name>
</gene>
<feature type="domain" description="Rab-GAP TBC" evidence="4">
    <location>
        <begin position="191"/>
        <end position="379"/>
    </location>
</feature>
<dbReference type="Pfam" id="PF00566">
    <property type="entry name" value="RabGAP-TBC"/>
    <property type="match status" value="1"/>
</dbReference>
<evidence type="ECO:0000256" key="1">
    <source>
        <dbReference type="ARBA" id="ARBA00022468"/>
    </source>
</evidence>
<name>A0AAW1KQ59_POPJA</name>
<evidence type="ECO:0000256" key="2">
    <source>
        <dbReference type="ARBA" id="ARBA00043879"/>
    </source>
</evidence>
<dbReference type="Proteomes" id="UP001458880">
    <property type="component" value="Unassembled WGS sequence"/>
</dbReference>
<comment type="caution">
    <text evidence="5">The sequence shown here is derived from an EMBL/GenBank/DDBJ whole genome shotgun (WGS) entry which is preliminary data.</text>
</comment>
<keyword evidence="1" id="KW-0343">GTPase activation</keyword>
<dbReference type="InterPro" id="IPR035969">
    <property type="entry name" value="Rab-GAP_TBC_sf"/>
</dbReference>
<dbReference type="PANTHER" id="PTHR47219">
    <property type="entry name" value="RAB GTPASE-ACTIVATING PROTEIN 1-LIKE"/>
    <property type="match status" value="1"/>
</dbReference>
<dbReference type="PANTHER" id="PTHR47219:SF10">
    <property type="entry name" value="GROWTH HORMONE-REGULATED TBC PROTEIN 1"/>
    <property type="match status" value="1"/>
</dbReference>
<evidence type="ECO:0000259" key="4">
    <source>
        <dbReference type="PROSITE" id="PS50086"/>
    </source>
</evidence>
<dbReference type="EMBL" id="JASPKY010000190">
    <property type="protein sequence ID" value="KAK9722256.1"/>
    <property type="molecule type" value="Genomic_DNA"/>
</dbReference>
<dbReference type="AlphaFoldDB" id="A0AAW1KQ59"/>
<dbReference type="Gene3D" id="1.10.8.270">
    <property type="entry name" value="putative rabgap domain of human tbc1 domain family member 14 like domains"/>
    <property type="match status" value="1"/>
</dbReference>
<dbReference type="SUPFAM" id="SSF47923">
    <property type="entry name" value="Ypt/Rab-GAP domain of gyp1p"/>
    <property type="match status" value="2"/>
</dbReference>
<proteinExistence type="predicted"/>
<dbReference type="PROSITE" id="PS50086">
    <property type="entry name" value="TBC_RABGAP"/>
    <property type="match status" value="1"/>
</dbReference>
<evidence type="ECO:0000313" key="5">
    <source>
        <dbReference type="EMBL" id="KAK9722256.1"/>
    </source>
</evidence>
<dbReference type="Gene3D" id="1.10.472.80">
    <property type="entry name" value="Ypt/Rab-GAP domain of gyp1p, domain 3"/>
    <property type="match status" value="1"/>
</dbReference>
<dbReference type="InterPro" id="IPR000195">
    <property type="entry name" value="Rab-GAP-TBC_dom"/>
</dbReference>